<name>A0A7J8RQ04_GOSDV</name>
<dbReference type="AlphaFoldDB" id="A0A7J8RQ04"/>
<sequence>MGVERGIRLEGLTEPQILKALEDLVKAEQFVSFDQPLMLQRPRRK</sequence>
<evidence type="ECO:0000313" key="2">
    <source>
        <dbReference type="Proteomes" id="UP000593561"/>
    </source>
</evidence>
<comment type="caution">
    <text evidence="1">The sequence shown here is derived from an EMBL/GenBank/DDBJ whole genome shotgun (WGS) entry which is preliminary data.</text>
</comment>
<dbReference type="EMBL" id="JABFAC010000006">
    <property type="protein sequence ID" value="MBA0615442.1"/>
    <property type="molecule type" value="Genomic_DNA"/>
</dbReference>
<reference evidence="1 2" key="1">
    <citation type="journal article" date="2019" name="Genome Biol. Evol.">
        <title>Insights into the evolution of the New World diploid cottons (Gossypium, subgenus Houzingenia) based on genome sequencing.</title>
        <authorList>
            <person name="Grover C.E."/>
            <person name="Arick M.A. 2nd"/>
            <person name="Thrash A."/>
            <person name="Conover J.L."/>
            <person name="Sanders W.S."/>
            <person name="Peterson D.G."/>
            <person name="Frelichowski J.E."/>
            <person name="Scheffler J.A."/>
            <person name="Scheffler B.E."/>
            <person name="Wendel J.F."/>
        </authorList>
    </citation>
    <scope>NUCLEOTIDE SEQUENCE [LARGE SCALE GENOMIC DNA]</scope>
    <source>
        <strain evidence="1">27</strain>
        <tissue evidence="1">Leaf</tissue>
    </source>
</reference>
<evidence type="ECO:0000313" key="1">
    <source>
        <dbReference type="EMBL" id="MBA0615442.1"/>
    </source>
</evidence>
<organism evidence="1 2">
    <name type="scientific">Gossypium davidsonii</name>
    <name type="common">Davidson's cotton</name>
    <name type="synonym">Gossypium klotzschianum subsp. davidsonii</name>
    <dbReference type="NCBI Taxonomy" id="34287"/>
    <lineage>
        <taxon>Eukaryota</taxon>
        <taxon>Viridiplantae</taxon>
        <taxon>Streptophyta</taxon>
        <taxon>Embryophyta</taxon>
        <taxon>Tracheophyta</taxon>
        <taxon>Spermatophyta</taxon>
        <taxon>Magnoliopsida</taxon>
        <taxon>eudicotyledons</taxon>
        <taxon>Gunneridae</taxon>
        <taxon>Pentapetalae</taxon>
        <taxon>rosids</taxon>
        <taxon>malvids</taxon>
        <taxon>Malvales</taxon>
        <taxon>Malvaceae</taxon>
        <taxon>Malvoideae</taxon>
        <taxon>Gossypium</taxon>
    </lineage>
</organism>
<keyword evidence="2" id="KW-1185">Reference proteome</keyword>
<dbReference type="Proteomes" id="UP000593561">
    <property type="component" value="Unassembled WGS sequence"/>
</dbReference>
<accession>A0A7J8RQ04</accession>
<proteinExistence type="predicted"/>
<feature type="non-terminal residue" evidence="1">
    <location>
        <position position="45"/>
    </location>
</feature>
<gene>
    <name evidence="1" type="ORF">Godav_015579</name>
</gene>
<protein>
    <submittedName>
        <fullName evidence="1">Uncharacterized protein</fullName>
    </submittedName>
</protein>